<keyword evidence="7" id="KW-1185">Reference proteome</keyword>
<dbReference type="InterPro" id="IPR014720">
    <property type="entry name" value="dsRBD_dom"/>
</dbReference>
<organism evidence="6 7">
    <name type="scientific">Tropilaelaps mercedesae</name>
    <dbReference type="NCBI Taxonomy" id="418985"/>
    <lineage>
        <taxon>Eukaryota</taxon>
        <taxon>Metazoa</taxon>
        <taxon>Ecdysozoa</taxon>
        <taxon>Arthropoda</taxon>
        <taxon>Chelicerata</taxon>
        <taxon>Arachnida</taxon>
        <taxon>Acari</taxon>
        <taxon>Parasitiformes</taxon>
        <taxon>Mesostigmata</taxon>
        <taxon>Gamasina</taxon>
        <taxon>Dermanyssoidea</taxon>
        <taxon>Laelapidae</taxon>
        <taxon>Tropilaelaps</taxon>
    </lineage>
</organism>
<dbReference type="GO" id="GO:0043025">
    <property type="term" value="C:neuronal cell body"/>
    <property type="evidence" value="ECO:0007669"/>
    <property type="project" value="TreeGrafter"/>
</dbReference>
<evidence type="ECO:0000256" key="4">
    <source>
        <dbReference type="SAM" id="MobiDB-lite"/>
    </source>
</evidence>
<dbReference type="GO" id="GO:0003729">
    <property type="term" value="F:mRNA binding"/>
    <property type="evidence" value="ECO:0007669"/>
    <property type="project" value="TreeGrafter"/>
</dbReference>
<dbReference type="Pfam" id="PF00035">
    <property type="entry name" value="dsrm"/>
    <property type="match status" value="2"/>
</dbReference>
<dbReference type="FunFam" id="3.30.160.20:FF:000007">
    <property type="entry name" value="Double-stranded RNA-binding protein Staufen homolog 1"/>
    <property type="match status" value="2"/>
</dbReference>
<dbReference type="SUPFAM" id="SSF54768">
    <property type="entry name" value="dsRNA-binding domain-like"/>
    <property type="match status" value="4"/>
</dbReference>
<protein>
    <submittedName>
        <fullName evidence="6">Double-stranded RNA-binding protein Staufen2-like</fullName>
    </submittedName>
</protein>
<sequence length="552" mass="58309">MKRGEPAIYRVVEIPRLPSAYLSSPLGYHRTSCTGPAALYGPHGVHSLSHPGHGRYHPHFPPRLAPSYRAILDVGERKFIGEGNTEQAARHSAAEVALATLRSLPLPASVGRRSVALSDDEDDEGKSAISVVYEMALKRNLQVDFEVVSESGPPHMRKYVTRCQVGTVATTEGCGNGKKLSKKEAAEKMVAELRKLGPVAPPAQGGQTAGQQALTAQKRQLGGPGESGAPAAEKKKASSKKKGKNLIKEQRPDGTCYGQGINPISRLIQIQQAKKEKEPAYSVIAERGEPRSREFVIQCSLDGGASVTQGTGPNKKTAKRKAAEAMLQQLGYAKPAAQQAGSNNKEGRENVDTSNMNETPNSGRSGQSRQITPGLFVISKSGKESKNDRTRGKGAPPDRQAAIAKELLDGEVSLTAMHLGNQGTGCGVDQSANRQTSAMAAGANSGGTQGSLIKAKDQLSYLAQVLGIQVSFMNFPKGSEYLSLVALTSNPPQQCHGSGRTVEEAQDNAAHSILVTLAQLGIDSIQASNNNNNNNNSGKNSEGNKAVATTTA</sequence>
<evidence type="ECO:0000259" key="5">
    <source>
        <dbReference type="PROSITE" id="PS50137"/>
    </source>
</evidence>
<dbReference type="CDD" id="cd19860">
    <property type="entry name" value="DSRM_STAU_rpt4"/>
    <property type="match status" value="1"/>
</dbReference>
<keyword evidence="2 3" id="KW-0694">RNA-binding</keyword>
<feature type="region of interest" description="Disordered" evidence="4">
    <location>
        <begin position="528"/>
        <end position="552"/>
    </location>
</feature>
<dbReference type="Pfam" id="PF16482">
    <property type="entry name" value="Staufen_C"/>
    <property type="match status" value="1"/>
</dbReference>
<reference evidence="6 7" key="1">
    <citation type="journal article" date="2017" name="Gigascience">
        <title>Draft genome of the honey bee ectoparasitic mite, Tropilaelaps mercedesae, is shaped by the parasitic life history.</title>
        <authorList>
            <person name="Dong X."/>
            <person name="Armstrong S.D."/>
            <person name="Xia D."/>
            <person name="Makepeace B.L."/>
            <person name="Darby A.C."/>
            <person name="Kadowaki T."/>
        </authorList>
    </citation>
    <scope>NUCLEOTIDE SEQUENCE [LARGE SCALE GENOMIC DNA]</scope>
    <source>
        <strain evidence="6">Wuxi-XJTLU</strain>
    </source>
</reference>
<feature type="compositionally biased region" description="Low complexity" evidence="4">
    <location>
        <begin position="198"/>
        <end position="217"/>
    </location>
</feature>
<dbReference type="GO" id="GO:0032839">
    <property type="term" value="C:dendrite cytoplasm"/>
    <property type="evidence" value="ECO:0007669"/>
    <property type="project" value="GOC"/>
</dbReference>
<dbReference type="GO" id="GO:0035418">
    <property type="term" value="P:protein localization to synapse"/>
    <property type="evidence" value="ECO:0007669"/>
    <property type="project" value="TreeGrafter"/>
</dbReference>
<dbReference type="PROSITE" id="PS50137">
    <property type="entry name" value="DS_RBD"/>
    <property type="match status" value="2"/>
</dbReference>
<dbReference type="EMBL" id="MNPL01001368">
    <property type="protein sequence ID" value="OQR79233.1"/>
    <property type="molecule type" value="Genomic_DNA"/>
</dbReference>
<dbReference type="GO" id="GO:0007281">
    <property type="term" value="P:germ cell development"/>
    <property type="evidence" value="ECO:0007669"/>
    <property type="project" value="TreeGrafter"/>
</dbReference>
<dbReference type="AlphaFoldDB" id="A0A1V9Y0L7"/>
<feature type="compositionally biased region" description="Low complexity" evidence="4">
    <location>
        <begin position="528"/>
        <end position="545"/>
    </location>
</feature>
<evidence type="ECO:0000256" key="1">
    <source>
        <dbReference type="ARBA" id="ARBA00022737"/>
    </source>
</evidence>
<dbReference type="GO" id="GO:0003725">
    <property type="term" value="F:double-stranded RNA binding"/>
    <property type="evidence" value="ECO:0007669"/>
    <property type="project" value="TreeGrafter"/>
</dbReference>
<accession>A0A1V9Y0L7</accession>
<dbReference type="Proteomes" id="UP000192247">
    <property type="component" value="Unassembled WGS sequence"/>
</dbReference>
<dbReference type="GO" id="GO:0005886">
    <property type="term" value="C:plasma membrane"/>
    <property type="evidence" value="ECO:0007669"/>
    <property type="project" value="TreeGrafter"/>
</dbReference>
<dbReference type="InParanoid" id="A0A1V9Y0L7"/>
<evidence type="ECO:0000256" key="3">
    <source>
        <dbReference type="PROSITE-ProRule" id="PRU00266"/>
    </source>
</evidence>
<gene>
    <name evidence="6" type="ORF">BIW11_05879</name>
</gene>
<name>A0A1V9Y0L7_9ACAR</name>
<dbReference type="GO" id="GO:0008298">
    <property type="term" value="P:intracellular mRNA localization"/>
    <property type="evidence" value="ECO:0007669"/>
    <property type="project" value="TreeGrafter"/>
</dbReference>
<dbReference type="STRING" id="418985.A0A1V9Y0L7"/>
<feature type="compositionally biased region" description="Basic and acidic residues" evidence="4">
    <location>
        <begin position="381"/>
        <end position="391"/>
    </location>
</feature>
<dbReference type="GO" id="GO:0098964">
    <property type="term" value="P:anterograde dendritic transport of messenger ribonucleoprotein complex"/>
    <property type="evidence" value="ECO:0007669"/>
    <property type="project" value="TreeGrafter"/>
</dbReference>
<feature type="compositionally biased region" description="Polar residues" evidence="4">
    <location>
        <begin position="352"/>
        <end position="371"/>
    </location>
</feature>
<evidence type="ECO:0000256" key="2">
    <source>
        <dbReference type="ARBA" id="ARBA00022884"/>
    </source>
</evidence>
<feature type="domain" description="DRBM" evidence="5">
    <location>
        <begin position="127"/>
        <end position="195"/>
    </location>
</feature>
<feature type="region of interest" description="Disordered" evidence="4">
    <location>
        <begin position="198"/>
        <end position="260"/>
    </location>
</feature>
<dbReference type="PANTHER" id="PTHR46054">
    <property type="entry name" value="MATERNAL EFFECT PROTEIN STAUFEN"/>
    <property type="match status" value="1"/>
</dbReference>
<dbReference type="SMART" id="SM00358">
    <property type="entry name" value="DSRM"/>
    <property type="match status" value="2"/>
</dbReference>
<dbReference type="InterPro" id="IPR032478">
    <property type="entry name" value="Staufen_C"/>
</dbReference>
<keyword evidence="1" id="KW-0677">Repeat</keyword>
<evidence type="ECO:0000313" key="6">
    <source>
        <dbReference type="EMBL" id="OQR79233.1"/>
    </source>
</evidence>
<dbReference type="InterPro" id="IPR051740">
    <property type="entry name" value="DRBM-containing_protein"/>
</dbReference>
<comment type="caution">
    <text evidence="6">The sequence shown here is derived from an EMBL/GenBank/DDBJ whole genome shotgun (WGS) entry which is preliminary data.</text>
</comment>
<dbReference type="OrthoDB" id="10037267at2759"/>
<dbReference type="Gene3D" id="3.30.160.20">
    <property type="match status" value="4"/>
</dbReference>
<proteinExistence type="predicted"/>
<dbReference type="GO" id="GO:0010494">
    <property type="term" value="C:cytoplasmic stress granule"/>
    <property type="evidence" value="ECO:0007669"/>
    <property type="project" value="TreeGrafter"/>
</dbReference>
<dbReference type="CDD" id="cd19861">
    <property type="entry name" value="DSRM_STAU_rpt5"/>
    <property type="match status" value="1"/>
</dbReference>
<feature type="domain" description="DRBM" evidence="5">
    <location>
        <begin position="262"/>
        <end position="332"/>
    </location>
</feature>
<evidence type="ECO:0000313" key="7">
    <source>
        <dbReference type="Proteomes" id="UP000192247"/>
    </source>
</evidence>
<dbReference type="FunCoup" id="A0A1V9Y0L7">
    <property type="interactions" value="469"/>
</dbReference>
<dbReference type="CDD" id="cd19859">
    <property type="entry name" value="DSRM_STAU_rpt3"/>
    <property type="match status" value="1"/>
</dbReference>
<dbReference type="PANTHER" id="PTHR46054:SF3">
    <property type="entry name" value="MATERNAL EFFECT PROTEIN STAUFEN"/>
    <property type="match status" value="1"/>
</dbReference>
<feature type="region of interest" description="Disordered" evidence="4">
    <location>
        <begin position="334"/>
        <end position="398"/>
    </location>
</feature>